<feature type="transmembrane region" description="Helical" evidence="6">
    <location>
        <begin position="253"/>
        <end position="277"/>
    </location>
</feature>
<feature type="compositionally biased region" description="Low complexity" evidence="5">
    <location>
        <begin position="17"/>
        <end position="39"/>
    </location>
</feature>
<evidence type="ECO:0000256" key="3">
    <source>
        <dbReference type="ARBA" id="ARBA00022989"/>
    </source>
</evidence>
<dbReference type="RefSeq" id="WP_345652501.1">
    <property type="nucleotide sequence ID" value="NZ_BAABEP010000051.1"/>
</dbReference>
<evidence type="ECO:0000256" key="4">
    <source>
        <dbReference type="ARBA" id="ARBA00023136"/>
    </source>
</evidence>
<keyword evidence="4 6" id="KW-0472">Membrane</keyword>
<dbReference type="PROSITE" id="PS50850">
    <property type="entry name" value="MFS"/>
    <property type="match status" value="1"/>
</dbReference>
<dbReference type="Pfam" id="PF07690">
    <property type="entry name" value="MFS_1"/>
    <property type="match status" value="1"/>
</dbReference>
<feature type="transmembrane region" description="Helical" evidence="6">
    <location>
        <begin position="314"/>
        <end position="332"/>
    </location>
</feature>
<accession>A0ABP7FYJ5</accession>
<evidence type="ECO:0000256" key="5">
    <source>
        <dbReference type="SAM" id="MobiDB-lite"/>
    </source>
</evidence>
<feature type="transmembrane region" description="Helical" evidence="6">
    <location>
        <begin position="140"/>
        <end position="160"/>
    </location>
</feature>
<feature type="transmembrane region" description="Helical" evidence="6">
    <location>
        <begin position="338"/>
        <end position="359"/>
    </location>
</feature>
<name>A0ABP7FYJ5_9ACTN</name>
<feature type="domain" description="Major facilitator superfamily (MFS) profile" evidence="7">
    <location>
        <begin position="46"/>
        <end position="428"/>
    </location>
</feature>
<feature type="transmembrane region" description="Helical" evidence="6">
    <location>
        <begin position="87"/>
        <end position="107"/>
    </location>
</feature>
<dbReference type="InterPro" id="IPR011701">
    <property type="entry name" value="MFS"/>
</dbReference>
<keyword evidence="3 6" id="KW-1133">Transmembrane helix</keyword>
<proteinExistence type="predicted"/>
<dbReference type="PANTHER" id="PTHR42910">
    <property type="entry name" value="TRANSPORTER SCO4007-RELATED"/>
    <property type="match status" value="1"/>
</dbReference>
<comment type="caution">
    <text evidence="8">The sequence shown here is derived from an EMBL/GenBank/DDBJ whole genome shotgun (WGS) entry which is preliminary data.</text>
</comment>
<keyword evidence="2 6" id="KW-0812">Transmembrane</keyword>
<feature type="transmembrane region" description="Helical" evidence="6">
    <location>
        <begin position="114"/>
        <end position="134"/>
    </location>
</feature>
<reference evidence="9" key="1">
    <citation type="journal article" date="2019" name="Int. J. Syst. Evol. Microbiol.">
        <title>The Global Catalogue of Microorganisms (GCM) 10K type strain sequencing project: providing services to taxonomists for standard genome sequencing and annotation.</title>
        <authorList>
            <consortium name="The Broad Institute Genomics Platform"/>
            <consortium name="The Broad Institute Genome Sequencing Center for Infectious Disease"/>
            <person name="Wu L."/>
            <person name="Ma J."/>
        </authorList>
    </citation>
    <scope>NUCLEOTIDE SEQUENCE [LARGE SCALE GENOMIC DNA]</scope>
    <source>
        <strain evidence="9">JCM 30846</strain>
    </source>
</reference>
<feature type="transmembrane region" description="Helical" evidence="6">
    <location>
        <begin position="172"/>
        <end position="194"/>
    </location>
</feature>
<feature type="transmembrane region" description="Helical" evidence="6">
    <location>
        <begin position="283"/>
        <end position="302"/>
    </location>
</feature>
<dbReference type="EMBL" id="BAABEP010000051">
    <property type="protein sequence ID" value="GAA3750222.1"/>
    <property type="molecule type" value="Genomic_DNA"/>
</dbReference>
<dbReference type="SUPFAM" id="SSF103473">
    <property type="entry name" value="MFS general substrate transporter"/>
    <property type="match status" value="1"/>
</dbReference>
<evidence type="ECO:0000256" key="2">
    <source>
        <dbReference type="ARBA" id="ARBA00022692"/>
    </source>
</evidence>
<feature type="transmembrane region" description="Helical" evidence="6">
    <location>
        <begin position="200"/>
        <end position="219"/>
    </location>
</feature>
<gene>
    <name evidence="8" type="ORF">GCM10023082_52770</name>
</gene>
<evidence type="ECO:0000256" key="6">
    <source>
        <dbReference type="SAM" id="Phobius"/>
    </source>
</evidence>
<feature type="transmembrane region" description="Helical" evidence="6">
    <location>
        <begin position="379"/>
        <end position="397"/>
    </location>
</feature>
<dbReference type="PANTHER" id="PTHR42910:SF1">
    <property type="entry name" value="MAJOR FACILITATOR SUPERFAMILY (MFS) PROFILE DOMAIN-CONTAINING PROTEIN"/>
    <property type="match status" value="1"/>
</dbReference>
<dbReference type="InterPro" id="IPR036259">
    <property type="entry name" value="MFS_trans_sf"/>
</dbReference>
<feature type="transmembrane region" description="Helical" evidence="6">
    <location>
        <begin position="49"/>
        <end position="67"/>
    </location>
</feature>
<organism evidence="8 9">
    <name type="scientific">Streptomyces tremellae</name>
    <dbReference type="NCBI Taxonomy" id="1124239"/>
    <lineage>
        <taxon>Bacteria</taxon>
        <taxon>Bacillati</taxon>
        <taxon>Actinomycetota</taxon>
        <taxon>Actinomycetes</taxon>
        <taxon>Kitasatosporales</taxon>
        <taxon>Streptomycetaceae</taxon>
        <taxon>Streptomyces</taxon>
    </lineage>
</organism>
<sequence length="431" mass="43526">MVRTDRDGTGDGGCGGRADAAPAAGEGSPRDAGAGPAPGARHSLMTRPLLVLFAVAAGAAVGSLYYAQPLLDVIGGDLGAGDGTVGLLVTATQVGYALGILFIVPLGDLRQRRVLIPVMMVLSALALGACAAAPNIGTLAGALIAVGVTTVAGQILTPLAGDLADDASRGKVVGIVVSGILTGILVARIFAGLVASAAGWRIVFLAAAVAAVVLAALLYRSIPTLPARSSTLPYRALLKSVFSLIAHEPRLRISMVFGIFGFAVFTMLWTSLTFLLSGPPYDYPTAAIGFFGVAGLIGALAAQGAGRLHDRGRSVAGVGLAWALILVSWVVVGFGGHVLVVLVLGIIVLDIGIQGQNILAQSRVFQISAEARSRLNTAYIAGNFIGGAIGSVVATTAWDTGGWPAVCVTGGALSLAALLVWAVTRRGALRP</sequence>
<dbReference type="CDD" id="cd17324">
    <property type="entry name" value="MFS_NepI_like"/>
    <property type="match status" value="1"/>
</dbReference>
<protein>
    <submittedName>
        <fullName evidence="8">MFS transporter</fullName>
    </submittedName>
</protein>
<dbReference type="Gene3D" id="1.20.1250.20">
    <property type="entry name" value="MFS general substrate transporter like domains"/>
    <property type="match status" value="1"/>
</dbReference>
<feature type="region of interest" description="Disordered" evidence="5">
    <location>
        <begin position="1"/>
        <end position="39"/>
    </location>
</feature>
<evidence type="ECO:0000259" key="7">
    <source>
        <dbReference type="PROSITE" id="PS50850"/>
    </source>
</evidence>
<evidence type="ECO:0000313" key="9">
    <source>
        <dbReference type="Proteomes" id="UP001499884"/>
    </source>
</evidence>
<keyword evidence="9" id="KW-1185">Reference proteome</keyword>
<feature type="transmembrane region" description="Helical" evidence="6">
    <location>
        <begin position="403"/>
        <end position="423"/>
    </location>
</feature>
<evidence type="ECO:0000256" key="1">
    <source>
        <dbReference type="ARBA" id="ARBA00004651"/>
    </source>
</evidence>
<dbReference type="InterPro" id="IPR020846">
    <property type="entry name" value="MFS_dom"/>
</dbReference>
<dbReference type="Proteomes" id="UP001499884">
    <property type="component" value="Unassembled WGS sequence"/>
</dbReference>
<evidence type="ECO:0000313" key="8">
    <source>
        <dbReference type="EMBL" id="GAA3750222.1"/>
    </source>
</evidence>
<comment type="subcellular location">
    <subcellularLocation>
        <location evidence="1">Cell membrane</location>
        <topology evidence="1">Multi-pass membrane protein</topology>
    </subcellularLocation>
</comment>